<sequence>MALNKCTLLRLGNRNSVPDARTCHLNGIPLQETEIQKDLGIWMTDNLKPSTQCCKAAKTATSMLYFIKQAFTVFDEDCSSKIFAPEIYEVLKKYDSEWLVPFGNACKNSILGEDTADTHTDTADEDNVLELDATNSDAAMPDTIMVPAKAPKQNLERGDPPLVLPATVIDKTCEVEHAETHKQESQAAGCAEGFYFEGSCI</sequence>
<keyword evidence="2" id="KW-1185">Reference proteome</keyword>
<name>A0A3P7MY61_DIBLA</name>
<evidence type="ECO:0000313" key="2">
    <source>
        <dbReference type="Proteomes" id="UP000281553"/>
    </source>
</evidence>
<evidence type="ECO:0000313" key="1">
    <source>
        <dbReference type="EMBL" id="VDN27677.1"/>
    </source>
</evidence>
<dbReference type="AlphaFoldDB" id="A0A3P7MY61"/>
<proteinExistence type="predicted"/>
<reference evidence="1 2" key="1">
    <citation type="submission" date="2018-11" db="EMBL/GenBank/DDBJ databases">
        <authorList>
            <consortium name="Pathogen Informatics"/>
        </authorList>
    </citation>
    <scope>NUCLEOTIDE SEQUENCE [LARGE SCALE GENOMIC DNA]</scope>
</reference>
<gene>
    <name evidence="1" type="ORF">DILT_LOCUS15051</name>
</gene>
<protein>
    <submittedName>
        <fullName evidence="1">Uncharacterized protein</fullName>
    </submittedName>
</protein>
<accession>A0A3P7MY61</accession>
<dbReference type="EMBL" id="UYRU01077066">
    <property type="protein sequence ID" value="VDN27677.1"/>
    <property type="molecule type" value="Genomic_DNA"/>
</dbReference>
<organism evidence="1 2">
    <name type="scientific">Dibothriocephalus latus</name>
    <name type="common">Fish tapeworm</name>
    <name type="synonym">Diphyllobothrium latum</name>
    <dbReference type="NCBI Taxonomy" id="60516"/>
    <lineage>
        <taxon>Eukaryota</taxon>
        <taxon>Metazoa</taxon>
        <taxon>Spiralia</taxon>
        <taxon>Lophotrochozoa</taxon>
        <taxon>Platyhelminthes</taxon>
        <taxon>Cestoda</taxon>
        <taxon>Eucestoda</taxon>
        <taxon>Diphyllobothriidea</taxon>
        <taxon>Diphyllobothriidae</taxon>
        <taxon>Dibothriocephalus</taxon>
    </lineage>
</organism>
<dbReference type="Proteomes" id="UP000281553">
    <property type="component" value="Unassembled WGS sequence"/>
</dbReference>
<dbReference type="OrthoDB" id="10063886at2759"/>